<evidence type="ECO:0000256" key="7">
    <source>
        <dbReference type="SAM" id="MobiDB-lite"/>
    </source>
</evidence>
<dbReference type="InterPro" id="IPR036259">
    <property type="entry name" value="MFS_trans_sf"/>
</dbReference>
<dbReference type="Gene3D" id="1.20.1250.20">
    <property type="entry name" value="MFS general substrate transporter like domains"/>
    <property type="match status" value="1"/>
</dbReference>
<feature type="transmembrane region" description="Helical" evidence="8">
    <location>
        <begin position="86"/>
        <end position="106"/>
    </location>
</feature>
<feature type="transmembrane region" description="Helical" evidence="8">
    <location>
        <begin position="118"/>
        <end position="138"/>
    </location>
</feature>
<sequence length="409" mass="40930">SGIVVFTVASLVGGLSESAGMLVGARAVQGVSAAIVAPATLTVLGTTFTEPAAKARAFGIWGGVVGFGGAFGVLAGGALTELSWRWTLFVNVPIGIVLAVGAALVISEYRGSAAGSKLDVLGAVCITGGLMAIVYGIVEAERYGWGSGRVLASLAGGLVLLALAAVDQFKIASEPLIPPGVFRFRGLSAANGVAFAGGAAMFSMFYFMTLFLQGILDYSPMRTGLAYLPLALAILVGAVPAGKFVQNVGARPLLLTGSVLCAGGLLWLSRIDEHSTFAADVLGPTMLIGFALGVLMAAVTVAGTSALPLHQTGLGSGLINATRQLGGALGLALLVTIAGHRTKDLLAGGASADHASVDGFALALAWSALFPAVAAVIALAVPRKQAAGPAKEPPAPPRPEAISTSATED</sequence>
<dbReference type="CDD" id="cd17321">
    <property type="entry name" value="MFS_MMR_MDR_like"/>
    <property type="match status" value="1"/>
</dbReference>
<feature type="transmembrane region" description="Helical" evidence="8">
    <location>
        <begin position="189"/>
        <end position="212"/>
    </location>
</feature>
<evidence type="ECO:0000259" key="9">
    <source>
        <dbReference type="PROSITE" id="PS50850"/>
    </source>
</evidence>
<evidence type="ECO:0000313" key="11">
    <source>
        <dbReference type="Proteomes" id="UP000294513"/>
    </source>
</evidence>
<keyword evidence="11" id="KW-1185">Reference proteome</keyword>
<dbReference type="AlphaFoldDB" id="A0A4R4ZVS6"/>
<keyword evidence="2" id="KW-0813">Transport</keyword>
<dbReference type="PANTHER" id="PTHR42718">
    <property type="entry name" value="MAJOR FACILITATOR SUPERFAMILY MULTIDRUG TRANSPORTER MFSC"/>
    <property type="match status" value="1"/>
</dbReference>
<feature type="transmembrane region" description="Helical" evidence="8">
    <location>
        <begin position="57"/>
        <end position="79"/>
    </location>
</feature>
<proteinExistence type="predicted"/>
<feature type="transmembrane region" description="Helical" evidence="8">
    <location>
        <begin position="248"/>
        <end position="269"/>
    </location>
</feature>
<name>A0A4R4ZVS6_9ACTN</name>
<evidence type="ECO:0000256" key="3">
    <source>
        <dbReference type="ARBA" id="ARBA00022475"/>
    </source>
</evidence>
<protein>
    <submittedName>
        <fullName evidence="10">MFS transporter</fullName>
    </submittedName>
</protein>
<dbReference type="InterPro" id="IPR011701">
    <property type="entry name" value="MFS"/>
</dbReference>
<dbReference type="Pfam" id="PF07690">
    <property type="entry name" value="MFS_1"/>
    <property type="match status" value="1"/>
</dbReference>
<evidence type="ECO:0000256" key="2">
    <source>
        <dbReference type="ARBA" id="ARBA00022448"/>
    </source>
</evidence>
<evidence type="ECO:0000313" key="10">
    <source>
        <dbReference type="EMBL" id="TDD62620.1"/>
    </source>
</evidence>
<gene>
    <name evidence="10" type="ORF">E1298_44465</name>
</gene>
<evidence type="ECO:0000256" key="6">
    <source>
        <dbReference type="ARBA" id="ARBA00023136"/>
    </source>
</evidence>
<feature type="transmembrane region" description="Helical" evidence="8">
    <location>
        <begin position="150"/>
        <end position="169"/>
    </location>
</feature>
<dbReference type="EMBL" id="SMKU01000523">
    <property type="protein sequence ID" value="TDD62620.1"/>
    <property type="molecule type" value="Genomic_DNA"/>
</dbReference>
<keyword evidence="5 8" id="KW-1133">Transmembrane helix</keyword>
<feature type="domain" description="Major facilitator superfamily (MFS) profile" evidence="9">
    <location>
        <begin position="1"/>
        <end position="386"/>
    </location>
</feature>
<dbReference type="PANTHER" id="PTHR42718:SF46">
    <property type="entry name" value="BLR6921 PROTEIN"/>
    <property type="match status" value="1"/>
</dbReference>
<dbReference type="Proteomes" id="UP000294513">
    <property type="component" value="Unassembled WGS sequence"/>
</dbReference>
<feature type="transmembrane region" description="Helical" evidence="8">
    <location>
        <begin position="360"/>
        <end position="381"/>
    </location>
</feature>
<feature type="region of interest" description="Disordered" evidence="7">
    <location>
        <begin position="386"/>
        <end position="409"/>
    </location>
</feature>
<dbReference type="GO" id="GO:0022857">
    <property type="term" value="F:transmembrane transporter activity"/>
    <property type="evidence" value="ECO:0007669"/>
    <property type="project" value="InterPro"/>
</dbReference>
<keyword evidence="6 8" id="KW-0472">Membrane</keyword>
<dbReference type="OrthoDB" id="4325372at2"/>
<reference evidence="10 11" key="1">
    <citation type="submission" date="2019-03" db="EMBL/GenBank/DDBJ databases">
        <title>Draft genome sequences of novel Actinobacteria.</title>
        <authorList>
            <person name="Sahin N."/>
            <person name="Ay H."/>
            <person name="Saygin H."/>
        </authorList>
    </citation>
    <scope>NUCLEOTIDE SEQUENCE [LARGE SCALE GENOMIC DNA]</scope>
    <source>
        <strain evidence="10 11">H3C3</strain>
    </source>
</reference>
<dbReference type="Gene3D" id="1.20.1720.10">
    <property type="entry name" value="Multidrug resistance protein D"/>
    <property type="match status" value="1"/>
</dbReference>
<evidence type="ECO:0000256" key="8">
    <source>
        <dbReference type="SAM" id="Phobius"/>
    </source>
</evidence>
<keyword evidence="4 8" id="KW-0812">Transmembrane</keyword>
<comment type="subcellular location">
    <subcellularLocation>
        <location evidence="1">Cell membrane</location>
        <topology evidence="1">Multi-pass membrane protein</topology>
    </subcellularLocation>
</comment>
<dbReference type="InterPro" id="IPR020846">
    <property type="entry name" value="MFS_dom"/>
</dbReference>
<keyword evidence="3" id="KW-1003">Cell membrane</keyword>
<feature type="transmembrane region" description="Helical" evidence="8">
    <location>
        <begin position="224"/>
        <end position="242"/>
    </location>
</feature>
<evidence type="ECO:0000256" key="4">
    <source>
        <dbReference type="ARBA" id="ARBA00022692"/>
    </source>
</evidence>
<dbReference type="RefSeq" id="WP_131903401.1">
    <property type="nucleotide sequence ID" value="NZ_SMKU01000523.1"/>
</dbReference>
<dbReference type="SUPFAM" id="SSF103473">
    <property type="entry name" value="MFS general substrate transporter"/>
    <property type="match status" value="1"/>
</dbReference>
<evidence type="ECO:0000256" key="1">
    <source>
        <dbReference type="ARBA" id="ARBA00004651"/>
    </source>
</evidence>
<comment type="caution">
    <text evidence="10">The sequence shown here is derived from an EMBL/GenBank/DDBJ whole genome shotgun (WGS) entry which is preliminary data.</text>
</comment>
<feature type="non-terminal residue" evidence="10">
    <location>
        <position position="1"/>
    </location>
</feature>
<dbReference type="GO" id="GO:0005886">
    <property type="term" value="C:plasma membrane"/>
    <property type="evidence" value="ECO:0007669"/>
    <property type="project" value="UniProtKB-SubCell"/>
</dbReference>
<organism evidence="10 11">
    <name type="scientific">Actinomadura rubrisoli</name>
    <dbReference type="NCBI Taxonomy" id="2530368"/>
    <lineage>
        <taxon>Bacteria</taxon>
        <taxon>Bacillati</taxon>
        <taxon>Actinomycetota</taxon>
        <taxon>Actinomycetes</taxon>
        <taxon>Streptosporangiales</taxon>
        <taxon>Thermomonosporaceae</taxon>
        <taxon>Actinomadura</taxon>
    </lineage>
</organism>
<dbReference type="PROSITE" id="PS50850">
    <property type="entry name" value="MFS"/>
    <property type="match status" value="1"/>
</dbReference>
<feature type="transmembrane region" description="Helical" evidence="8">
    <location>
        <begin position="281"/>
        <end position="302"/>
    </location>
</feature>
<evidence type="ECO:0000256" key="5">
    <source>
        <dbReference type="ARBA" id="ARBA00022989"/>
    </source>
</evidence>
<accession>A0A4R4ZVS6</accession>